<keyword evidence="9 13" id="KW-1133">Transmembrane helix</keyword>
<evidence type="ECO:0000313" key="16">
    <source>
        <dbReference type="Proteomes" id="UP001168380"/>
    </source>
</evidence>
<proteinExistence type="inferred from homology"/>
<dbReference type="InterPro" id="IPR011577">
    <property type="entry name" value="Cyt_b561_bac/Ni-Hgenase"/>
</dbReference>
<keyword evidence="8" id="KW-0249">Electron transport</keyword>
<evidence type="ECO:0000256" key="9">
    <source>
        <dbReference type="ARBA" id="ARBA00022989"/>
    </source>
</evidence>
<dbReference type="Gene3D" id="1.20.950.20">
    <property type="entry name" value="Transmembrane di-heme cytochromes, Chain C"/>
    <property type="match status" value="1"/>
</dbReference>
<evidence type="ECO:0000256" key="8">
    <source>
        <dbReference type="ARBA" id="ARBA00022982"/>
    </source>
</evidence>
<keyword evidence="4" id="KW-1003">Cell membrane</keyword>
<sequence length="191" mass="21071">MLKDNARGYGLITIIVHWVSVLAIVFLFGLGLYMTSLSYYEPWYHKGPSLHVSIGLLLAILTLARLLWRLFSRSPDPLPNHSLLIRFAATSAKVVLYALIFTVLATGYLITTAEGKGPDIFGWVTFPVLVELGADNVDLAGEIHLIFAWAIIVVAALHGLAALVHHFVIRDKTLVRMLKPVKTSTDSHQGD</sequence>
<accession>A0ABT8TBG3</accession>
<evidence type="ECO:0000256" key="10">
    <source>
        <dbReference type="ARBA" id="ARBA00023004"/>
    </source>
</evidence>
<keyword evidence="6 13" id="KW-0812">Transmembrane</keyword>
<feature type="transmembrane region" description="Helical" evidence="13">
    <location>
        <begin position="9"/>
        <end position="30"/>
    </location>
</feature>
<evidence type="ECO:0000256" key="6">
    <source>
        <dbReference type="ARBA" id="ARBA00022692"/>
    </source>
</evidence>
<evidence type="ECO:0000256" key="3">
    <source>
        <dbReference type="ARBA" id="ARBA00022448"/>
    </source>
</evidence>
<dbReference type="Proteomes" id="UP001168380">
    <property type="component" value="Unassembled WGS sequence"/>
</dbReference>
<dbReference type="InterPro" id="IPR016174">
    <property type="entry name" value="Di-haem_cyt_TM"/>
</dbReference>
<evidence type="ECO:0000256" key="7">
    <source>
        <dbReference type="ARBA" id="ARBA00022723"/>
    </source>
</evidence>
<evidence type="ECO:0000256" key="11">
    <source>
        <dbReference type="ARBA" id="ARBA00023136"/>
    </source>
</evidence>
<feature type="domain" description="Cytochrome b561 bacterial/Ni-hydrogenase" evidence="14">
    <location>
        <begin position="9"/>
        <end position="179"/>
    </location>
</feature>
<keyword evidence="5" id="KW-0349">Heme</keyword>
<dbReference type="InterPro" id="IPR052168">
    <property type="entry name" value="Cytochrome_b561_oxidase"/>
</dbReference>
<dbReference type="Pfam" id="PF01292">
    <property type="entry name" value="Ni_hydr_CYTB"/>
    <property type="match status" value="1"/>
</dbReference>
<comment type="cofactor">
    <cofactor evidence="1">
        <name>heme b</name>
        <dbReference type="ChEBI" id="CHEBI:60344"/>
    </cofactor>
</comment>
<keyword evidence="10" id="KW-0408">Iron</keyword>
<evidence type="ECO:0000256" key="4">
    <source>
        <dbReference type="ARBA" id="ARBA00022475"/>
    </source>
</evidence>
<dbReference type="PANTHER" id="PTHR30529:SF1">
    <property type="entry name" value="CYTOCHROME B561 HOMOLOG 2"/>
    <property type="match status" value="1"/>
</dbReference>
<keyword evidence="7" id="KW-0479">Metal-binding</keyword>
<reference evidence="15" key="1">
    <citation type="submission" date="2023-07" db="EMBL/GenBank/DDBJ databases">
        <title>Gilvimarinus algae sp. nov., isolated from the surface of Kelp.</title>
        <authorList>
            <person name="Sun Y.Y."/>
            <person name="Gong Y."/>
            <person name="Du Z.J."/>
        </authorList>
    </citation>
    <scope>NUCLEOTIDE SEQUENCE</scope>
    <source>
        <strain evidence="15">SDUM040014</strain>
    </source>
</reference>
<evidence type="ECO:0000256" key="12">
    <source>
        <dbReference type="ARBA" id="ARBA00037975"/>
    </source>
</evidence>
<evidence type="ECO:0000256" key="13">
    <source>
        <dbReference type="SAM" id="Phobius"/>
    </source>
</evidence>
<comment type="caution">
    <text evidence="15">The sequence shown here is derived from an EMBL/GenBank/DDBJ whole genome shotgun (WGS) entry which is preliminary data.</text>
</comment>
<dbReference type="SUPFAM" id="SSF81342">
    <property type="entry name" value="Transmembrane di-heme cytochromes"/>
    <property type="match status" value="1"/>
</dbReference>
<evidence type="ECO:0000256" key="5">
    <source>
        <dbReference type="ARBA" id="ARBA00022617"/>
    </source>
</evidence>
<keyword evidence="11 13" id="KW-0472">Membrane</keyword>
<feature type="transmembrane region" description="Helical" evidence="13">
    <location>
        <begin position="83"/>
        <end position="110"/>
    </location>
</feature>
<keyword evidence="16" id="KW-1185">Reference proteome</keyword>
<feature type="transmembrane region" description="Helical" evidence="13">
    <location>
        <begin position="50"/>
        <end position="71"/>
    </location>
</feature>
<evidence type="ECO:0000259" key="14">
    <source>
        <dbReference type="Pfam" id="PF01292"/>
    </source>
</evidence>
<dbReference type="PANTHER" id="PTHR30529">
    <property type="entry name" value="CYTOCHROME B561"/>
    <property type="match status" value="1"/>
</dbReference>
<evidence type="ECO:0000313" key="15">
    <source>
        <dbReference type="EMBL" id="MDO3381449.1"/>
    </source>
</evidence>
<feature type="transmembrane region" description="Helical" evidence="13">
    <location>
        <begin position="146"/>
        <end position="169"/>
    </location>
</feature>
<name>A0ABT8TBG3_9GAMM</name>
<comment type="subcellular location">
    <subcellularLocation>
        <location evidence="2">Cell membrane</location>
        <topology evidence="2">Multi-pass membrane protein</topology>
    </subcellularLocation>
</comment>
<evidence type="ECO:0000256" key="2">
    <source>
        <dbReference type="ARBA" id="ARBA00004651"/>
    </source>
</evidence>
<gene>
    <name evidence="15" type="ORF">QWI16_04640</name>
</gene>
<protein>
    <submittedName>
        <fullName evidence="15">Cytochrome b</fullName>
    </submittedName>
</protein>
<dbReference type="EMBL" id="JAULRT010000035">
    <property type="protein sequence ID" value="MDO3381449.1"/>
    <property type="molecule type" value="Genomic_DNA"/>
</dbReference>
<comment type="similarity">
    <text evidence="12">Belongs to the cytochrome b561 family.</text>
</comment>
<organism evidence="15 16">
    <name type="scientific">Gilvimarinus algae</name>
    <dbReference type="NCBI Taxonomy" id="3058037"/>
    <lineage>
        <taxon>Bacteria</taxon>
        <taxon>Pseudomonadati</taxon>
        <taxon>Pseudomonadota</taxon>
        <taxon>Gammaproteobacteria</taxon>
        <taxon>Cellvibrionales</taxon>
        <taxon>Cellvibrionaceae</taxon>
        <taxon>Gilvimarinus</taxon>
    </lineage>
</organism>
<evidence type="ECO:0000256" key="1">
    <source>
        <dbReference type="ARBA" id="ARBA00001970"/>
    </source>
</evidence>
<dbReference type="RefSeq" id="WP_302711586.1">
    <property type="nucleotide sequence ID" value="NZ_JAULRT010000035.1"/>
</dbReference>
<keyword evidence="3" id="KW-0813">Transport</keyword>